<organism evidence="2 3">
    <name type="scientific">Microbacterium azadirachtae</name>
    <dbReference type="NCBI Taxonomy" id="582680"/>
    <lineage>
        <taxon>Bacteria</taxon>
        <taxon>Bacillati</taxon>
        <taxon>Actinomycetota</taxon>
        <taxon>Actinomycetes</taxon>
        <taxon>Micrococcales</taxon>
        <taxon>Microbacteriaceae</taxon>
        <taxon>Microbacterium</taxon>
    </lineage>
</organism>
<dbReference type="Proteomes" id="UP000033448">
    <property type="component" value="Unassembled WGS sequence"/>
</dbReference>
<dbReference type="PATRIC" id="fig|582680.7.peg.2328"/>
<gene>
    <name evidence="2" type="ORF">RL72_02280</name>
</gene>
<evidence type="ECO:0000259" key="1">
    <source>
        <dbReference type="Pfam" id="PF13472"/>
    </source>
</evidence>
<evidence type="ECO:0000313" key="2">
    <source>
        <dbReference type="EMBL" id="KJL21973.1"/>
    </source>
</evidence>
<dbReference type="Gene3D" id="3.40.50.1110">
    <property type="entry name" value="SGNH hydrolase"/>
    <property type="match status" value="1"/>
</dbReference>
<keyword evidence="3" id="KW-1185">Reference proteome</keyword>
<dbReference type="InterPro" id="IPR036514">
    <property type="entry name" value="SGNH_hydro_sf"/>
</dbReference>
<dbReference type="AlphaFoldDB" id="A0A0F0KM75"/>
<comment type="caution">
    <text evidence="2">The sequence shown here is derived from an EMBL/GenBank/DDBJ whole genome shotgun (WGS) entry which is preliminary data.</text>
</comment>
<dbReference type="GO" id="GO:0004622">
    <property type="term" value="F:phosphatidylcholine lysophospholipase activity"/>
    <property type="evidence" value="ECO:0007669"/>
    <property type="project" value="TreeGrafter"/>
</dbReference>
<accession>A0A0F0KM75</accession>
<dbReference type="CDD" id="cd01834">
    <property type="entry name" value="SGNH_hydrolase_like_2"/>
    <property type="match status" value="1"/>
</dbReference>
<dbReference type="EMBL" id="JYIT01000079">
    <property type="protein sequence ID" value="KJL21973.1"/>
    <property type="molecule type" value="Genomic_DNA"/>
</dbReference>
<dbReference type="InterPro" id="IPR013830">
    <property type="entry name" value="SGNH_hydro"/>
</dbReference>
<dbReference type="SUPFAM" id="SSF52266">
    <property type="entry name" value="SGNH hydrolase"/>
    <property type="match status" value="1"/>
</dbReference>
<dbReference type="PANTHER" id="PTHR30383:SF5">
    <property type="entry name" value="SGNH HYDROLASE-TYPE ESTERASE DOMAIN-CONTAINING PROTEIN"/>
    <property type="match status" value="1"/>
</dbReference>
<sequence length="197" mass="21330">MRVTFIGDSITDAGRDRADPGSFGDGYVSLLAPGLIAEGAIVRNLGVAGDRVADLEARWSVDLLPTRPELLTVYVGINEVWRRFDSDDPTPTGVFEQTYRGLLERAVQTCAPRLVLMEPYLLPVRPEQRAWLDELADKRAAVARLAAEFDALRVPLHDVLAQAAEGRDPAGLAPDGVHPTPAGSRLIAGAWTSAVRH</sequence>
<feature type="domain" description="SGNH hydrolase-type esterase" evidence="1">
    <location>
        <begin position="5"/>
        <end position="186"/>
    </location>
</feature>
<dbReference type="PANTHER" id="PTHR30383">
    <property type="entry name" value="THIOESTERASE 1/PROTEASE 1/LYSOPHOSPHOLIPASE L1"/>
    <property type="match status" value="1"/>
</dbReference>
<reference evidence="2 3" key="1">
    <citation type="submission" date="2015-02" db="EMBL/GenBank/DDBJ databases">
        <title>Draft genome sequences of ten Microbacterium spp. with emphasis on heavy metal contaminated environments.</title>
        <authorList>
            <person name="Corretto E."/>
        </authorList>
    </citation>
    <scope>NUCLEOTIDE SEQUENCE [LARGE SCALE GENOMIC DNA]</scope>
    <source>
        <strain evidence="2 3">DSM 23848</strain>
    </source>
</reference>
<dbReference type="Pfam" id="PF13472">
    <property type="entry name" value="Lipase_GDSL_2"/>
    <property type="match status" value="1"/>
</dbReference>
<name>A0A0F0KM75_9MICO</name>
<evidence type="ECO:0000313" key="3">
    <source>
        <dbReference type="Proteomes" id="UP000033448"/>
    </source>
</evidence>
<proteinExistence type="predicted"/>
<dbReference type="OrthoDB" id="9794725at2"/>
<dbReference type="InterPro" id="IPR051532">
    <property type="entry name" value="Ester_Hydrolysis_Enzymes"/>
</dbReference>
<keyword evidence="2" id="KW-0378">Hydrolase</keyword>
<protein>
    <submittedName>
        <fullName evidence="2">GDSL-like Lipase/Acylhydrolase</fullName>
    </submittedName>
</protein>